<gene>
    <name evidence="2" type="ORF">PAP_09335</name>
</gene>
<name>A0A075LU51_9EURY</name>
<dbReference type="EMBL" id="CP006019">
    <property type="protein sequence ID" value="AIF70245.1"/>
    <property type="molecule type" value="Genomic_DNA"/>
</dbReference>
<dbReference type="KEGG" id="ppac:PAP_09335"/>
<keyword evidence="3" id="KW-1185">Reference proteome</keyword>
<sequence>MRKIIKISYIVIVLVVLFFSSLGWYVERPIPVVYAVPDNASNFSIENPLPPYSYLSNGVLKVEISNESPFYPGFGEGLSSNSTYVFEEVFEIKNNESETGFSEICVRVNSTSSNIAFFKGDYAGFWAQSIEFTVLADESVKVGIRFDTHGLPLGDYNQVITIEAFGGSCE</sequence>
<keyword evidence="1" id="KW-0472">Membrane</keyword>
<dbReference type="eggNOG" id="arCOG02696">
    <property type="taxonomic scope" value="Archaea"/>
</dbReference>
<dbReference type="Pfam" id="PF06510">
    <property type="entry name" value="DUF1102"/>
    <property type="match status" value="1"/>
</dbReference>
<keyword evidence="1" id="KW-0812">Transmembrane</keyword>
<protein>
    <recommendedName>
        <fullName evidence="4">DUF1102 domain-containing protein</fullName>
    </recommendedName>
</protein>
<feature type="transmembrane region" description="Helical" evidence="1">
    <location>
        <begin position="7"/>
        <end position="26"/>
    </location>
</feature>
<evidence type="ECO:0000256" key="1">
    <source>
        <dbReference type="SAM" id="Phobius"/>
    </source>
</evidence>
<dbReference type="HOGENOM" id="CLU_116585_0_0_2"/>
<dbReference type="STRING" id="1343739.PAP_09335"/>
<evidence type="ECO:0008006" key="4">
    <source>
        <dbReference type="Google" id="ProtNLM"/>
    </source>
</evidence>
<dbReference type="GeneID" id="24842964"/>
<organism evidence="2 3">
    <name type="scientific">Palaeococcus pacificus DY20341</name>
    <dbReference type="NCBI Taxonomy" id="1343739"/>
    <lineage>
        <taxon>Archaea</taxon>
        <taxon>Methanobacteriati</taxon>
        <taxon>Methanobacteriota</taxon>
        <taxon>Thermococci</taxon>
        <taxon>Thermococcales</taxon>
        <taxon>Thermococcaceae</taxon>
        <taxon>Palaeococcus</taxon>
    </lineage>
</organism>
<dbReference type="Proteomes" id="UP000027981">
    <property type="component" value="Chromosome"/>
</dbReference>
<proteinExistence type="predicted"/>
<dbReference type="AlphaFoldDB" id="A0A075LU51"/>
<reference evidence="3" key="1">
    <citation type="submission" date="2013-06" db="EMBL/GenBank/DDBJ databases">
        <title>Complete Genome Sequence of Hyperthermophilic Palaeococcus pacificus DY20341T, Isolated from a Deep-Sea Hydrothermal Sediments.</title>
        <authorList>
            <person name="Zeng X."/>
            <person name="Shao Z."/>
        </authorList>
    </citation>
    <scope>NUCLEOTIDE SEQUENCE [LARGE SCALE GENOMIC DNA]</scope>
    <source>
        <strain evidence="3">DY20341</strain>
    </source>
</reference>
<accession>A0A075LU51</accession>
<dbReference type="OrthoDB" id="97420at2157"/>
<dbReference type="RefSeq" id="WP_048165714.1">
    <property type="nucleotide sequence ID" value="NZ_CP006019.1"/>
</dbReference>
<evidence type="ECO:0000313" key="2">
    <source>
        <dbReference type="EMBL" id="AIF70245.1"/>
    </source>
</evidence>
<evidence type="ECO:0000313" key="3">
    <source>
        <dbReference type="Proteomes" id="UP000027981"/>
    </source>
</evidence>
<dbReference type="InterPro" id="IPR009482">
    <property type="entry name" value="DUF1102"/>
</dbReference>
<keyword evidence="1" id="KW-1133">Transmembrane helix</keyword>
<reference evidence="2 3" key="2">
    <citation type="journal article" date="2015" name="Genome Announc.">
        <title>Complete Genome Sequence of Hyperthermophilic Piezophilic Archaeon Palaeococcus pacificus DY20341T, Isolated from Deep-Sea Hydrothermal Sediments.</title>
        <authorList>
            <person name="Zeng X."/>
            <person name="Jebbar M."/>
            <person name="Shao Z."/>
        </authorList>
    </citation>
    <scope>NUCLEOTIDE SEQUENCE [LARGE SCALE GENOMIC DNA]</scope>
    <source>
        <strain evidence="2 3">DY20341</strain>
    </source>
</reference>